<proteinExistence type="predicted"/>
<organism evidence="1 2">
    <name type="scientific">Symplocastrum torsivum CPER-KK1</name>
    <dbReference type="NCBI Taxonomy" id="450513"/>
    <lineage>
        <taxon>Bacteria</taxon>
        <taxon>Bacillati</taxon>
        <taxon>Cyanobacteriota</taxon>
        <taxon>Cyanophyceae</taxon>
        <taxon>Oscillatoriophycideae</taxon>
        <taxon>Oscillatoriales</taxon>
        <taxon>Microcoleaceae</taxon>
        <taxon>Symplocastrum</taxon>
    </lineage>
</organism>
<protein>
    <submittedName>
        <fullName evidence="1">Uncharacterized protein</fullName>
    </submittedName>
</protein>
<evidence type="ECO:0000313" key="1">
    <source>
        <dbReference type="EMBL" id="MBW4547906.1"/>
    </source>
</evidence>
<sequence>MRQFGSERPSVFYCGDDADAKAIAASLIGILAESYVKSTRTRSLTPYTPLSYSLSNFYKSDICP</sequence>
<accession>A0A951UDP4</accession>
<name>A0A951UDP4_9CYAN</name>
<comment type="caution">
    <text evidence="1">The sequence shown here is derived from an EMBL/GenBank/DDBJ whole genome shotgun (WGS) entry which is preliminary data.</text>
</comment>
<gene>
    <name evidence="1" type="ORF">KME25_26200</name>
</gene>
<dbReference type="AlphaFoldDB" id="A0A951UDP4"/>
<dbReference type="Proteomes" id="UP000753908">
    <property type="component" value="Unassembled WGS sequence"/>
</dbReference>
<reference evidence="1" key="1">
    <citation type="submission" date="2021-05" db="EMBL/GenBank/DDBJ databases">
        <authorList>
            <person name="Pietrasiak N."/>
            <person name="Ward R."/>
            <person name="Stajich J.E."/>
            <person name="Kurbessoian T."/>
        </authorList>
    </citation>
    <scope>NUCLEOTIDE SEQUENCE</scope>
    <source>
        <strain evidence="1">CPER-KK1</strain>
    </source>
</reference>
<evidence type="ECO:0000313" key="2">
    <source>
        <dbReference type="Proteomes" id="UP000753908"/>
    </source>
</evidence>
<dbReference type="EMBL" id="JAHHIF010000050">
    <property type="protein sequence ID" value="MBW4547906.1"/>
    <property type="molecule type" value="Genomic_DNA"/>
</dbReference>
<reference evidence="1" key="2">
    <citation type="journal article" date="2022" name="Microbiol. Resour. Announc.">
        <title>Metagenome Sequencing to Explore Phylogenomics of Terrestrial Cyanobacteria.</title>
        <authorList>
            <person name="Ward R.D."/>
            <person name="Stajich J.E."/>
            <person name="Johansen J.R."/>
            <person name="Huntemann M."/>
            <person name="Clum A."/>
            <person name="Foster B."/>
            <person name="Foster B."/>
            <person name="Roux S."/>
            <person name="Palaniappan K."/>
            <person name="Varghese N."/>
            <person name="Mukherjee S."/>
            <person name="Reddy T.B.K."/>
            <person name="Daum C."/>
            <person name="Copeland A."/>
            <person name="Chen I.A."/>
            <person name="Ivanova N.N."/>
            <person name="Kyrpides N.C."/>
            <person name="Shapiro N."/>
            <person name="Eloe-Fadrosh E.A."/>
            <person name="Pietrasiak N."/>
        </authorList>
    </citation>
    <scope>NUCLEOTIDE SEQUENCE</scope>
    <source>
        <strain evidence="1">CPER-KK1</strain>
    </source>
</reference>